<dbReference type="EMBL" id="PGTD01000023">
    <property type="protein sequence ID" value="PJE25830.1"/>
    <property type="molecule type" value="Genomic_DNA"/>
</dbReference>
<dbReference type="PANTHER" id="PTHR43300:SF7">
    <property type="entry name" value="UDP-N-ACETYLBACILLOSAMINE N-ACETYLTRANSFERASE"/>
    <property type="match status" value="1"/>
</dbReference>
<dbReference type="Proteomes" id="UP000231702">
    <property type="component" value="Unassembled WGS sequence"/>
</dbReference>
<dbReference type="InterPro" id="IPR050179">
    <property type="entry name" value="Trans_hexapeptide_repeat"/>
</dbReference>
<keyword evidence="3" id="KW-0012">Acyltransferase</keyword>
<dbReference type="InterPro" id="IPR001451">
    <property type="entry name" value="Hexapep"/>
</dbReference>
<dbReference type="PANTHER" id="PTHR43300">
    <property type="entry name" value="ACETYLTRANSFERASE"/>
    <property type="match status" value="1"/>
</dbReference>
<dbReference type="GO" id="GO:0016746">
    <property type="term" value="F:acyltransferase activity"/>
    <property type="evidence" value="ECO:0007669"/>
    <property type="project" value="UniProtKB-KW"/>
</dbReference>
<reference evidence="3 4" key="1">
    <citation type="submission" date="2017-09" db="EMBL/GenBank/DDBJ databases">
        <authorList>
            <person name="Ehlers B."/>
            <person name="Leendertz F.H."/>
        </authorList>
    </citation>
    <scope>NUCLEOTIDE SEQUENCE [LARGE SCALE GENOMIC DNA]</scope>
    <source>
        <strain evidence="3 4">CGMCC 1.12662</strain>
    </source>
</reference>
<keyword evidence="3" id="KW-0808">Transferase</keyword>
<protein>
    <submittedName>
        <fullName evidence="3">Sugar O-acyltransferase, sialic acid O-acetyltransferase NeuD family</fullName>
    </submittedName>
</protein>
<reference evidence="2 5" key="2">
    <citation type="journal article" date="2018" name="Int. J. Syst. Evol. Microbiol.">
        <title>Pseudooceanicola lipolyticus sp. nov., a marine alphaproteobacterium, reclassification of Oceanicola flagellatus as Pseudooceanicola flagellatus comb. nov. and emended description of the genus Pseudooceanicola.</title>
        <authorList>
            <person name="Huang M.-M."/>
            <person name="Guo L.-L."/>
            <person name="Wu Y.-H."/>
            <person name="Lai Q.-L."/>
            <person name="Shao Z.-Z."/>
            <person name="Wang C.-S."/>
            <person name="Wu M."/>
            <person name="Xu X.-W."/>
        </authorList>
    </citation>
    <scope>NUCLEOTIDE SEQUENCE [LARGE SCALE GENOMIC DNA]</scope>
    <source>
        <strain evidence="2 5">Ar-45</strain>
    </source>
</reference>
<accession>A0A285J0J3</accession>
<dbReference type="InterPro" id="IPR011004">
    <property type="entry name" value="Trimer_LpxA-like_sf"/>
</dbReference>
<dbReference type="Pfam" id="PF00132">
    <property type="entry name" value="Hexapep"/>
    <property type="match status" value="1"/>
</dbReference>
<evidence type="ECO:0000313" key="3">
    <source>
        <dbReference type="EMBL" id="SNY52681.1"/>
    </source>
</evidence>
<proteinExistence type="inferred from homology"/>
<dbReference type="SUPFAM" id="SSF51161">
    <property type="entry name" value="Trimeric LpxA-like enzymes"/>
    <property type="match status" value="1"/>
</dbReference>
<organism evidence="3 4">
    <name type="scientific">Pseudooceanicola antarcticus</name>
    <dbReference type="NCBI Taxonomy" id="1247613"/>
    <lineage>
        <taxon>Bacteria</taxon>
        <taxon>Pseudomonadati</taxon>
        <taxon>Pseudomonadota</taxon>
        <taxon>Alphaproteobacteria</taxon>
        <taxon>Rhodobacterales</taxon>
        <taxon>Paracoccaceae</taxon>
        <taxon>Pseudooceanicola</taxon>
    </lineage>
</organism>
<dbReference type="Gene3D" id="2.160.10.10">
    <property type="entry name" value="Hexapeptide repeat proteins"/>
    <property type="match status" value="1"/>
</dbReference>
<sequence>MPRTVLIMGTTAYTEVFIDMFEAIADVEFVGCIENLDRAKCAGNVAGLPVHWHEDVHAVAGNARLICSLATPQRRDWIVEMSEAGFEFETLIHPSATVSKRTEIGAGSSIDAGCVVAGYSRISGHVRMGRRVSFGHHTEVGAYTTLHPGCIVSGNCKIGSQVVLGTGSVILDGRTIGDGAVVAAGAIVTKDVPPYTMVAGNPAVFKRRTDQT</sequence>
<evidence type="ECO:0000313" key="4">
    <source>
        <dbReference type="Proteomes" id="UP000231655"/>
    </source>
</evidence>
<dbReference type="InterPro" id="IPR020019">
    <property type="entry name" value="AcTrfase_PglD-like"/>
</dbReference>
<dbReference type="CDD" id="cd03360">
    <property type="entry name" value="LbH_AT_putative"/>
    <property type="match status" value="1"/>
</dbReference>
<comment type="similarity">
    <text evidence="1">Belongs to the transferase hexapeptide repeat family.</text>
</comment>
<dbReference type="RefSeq" id="WP_097146114.1">
    <property type="nucleotide sequence ID" value="NZ_OBEA01000004.1"/>
</dbReference>
<dbReference type="Proteomes" id="UP000231655">
    <property type="component" value="Unassembled WGS sequence"/>
</dbReference>
<dbReference type="AlphaFoldDB" id="A0A285J0J3"/>
<name>A0A285J0J3_9RHOB</name>
<dbReference type="OrthoDB" id="9815592at2"/>
<evidence type="ECO:0000313" key="2">
    <source>
        <dbReference type="EMBL" id="PJE25830.1"/>
    </source>
</evidence>
<dbReference type="EMBL" id="OBEA01000004">
    <property type="protein sequence ID" value="SNY52681.1"/>
    <property type="molecule type" value="Genomic_DNA"/>
</dbReference>
<evidence type="ECO:0000256" key="1">
    <source>
        <dbReference type="ARBA" id="ARBA00007274"/>
    </source>
</evidence>
<evidence type="ECO:0000313" key="5">
    <source>
        <dbReference type="Proteomes" id="UP000231702"/>
    </source>
</evidence>
<keyword evidence="5" id="KW-1185">Reference proteome</keyword>
<gene>
    <name evidence="2" type="ORF">CVM39_19195</name>
    <name evidence="3" type="ORF">SAMN06297129_2376</name>
</gene>